<dbReference type="EMBL" id="SHKN01000001">
    <property type="protein sequence ID" value="RZT96624.1"/>
    <property type="molecule type" value="Genomic_DNA"/>
</dbReference>
<dbReference type="AlphaFoldDB" id="A0A4Q7VKG2"/>
<proteinExistence type="predicted"/>
<comment type="caution">
    <text evidence="1">The sequence shown here is derived from an EMBL/GenBank/DDBJ whole genome shotgun (WGS) entry which is preliminary data.</text>
</comment>
<gene>
    <name evidence="1" type="ORF">EV201_1265</name>
</gene>
<evidence type="ECO:0000313" key="1">
    <source>
        <dbReference type="EMBL" id="RZT96624.1"/>
    </source>
</evidence>
<accession>A0A4Q7VKG2</accession>
<sequence>MQVSLYEITEKLKEFGKHPFINQVQTNYIEDYSSDDLKYPLLWLHPSKTNKKENANIRKFDVMIIDRMDSKSDPIKQASDIEYILGQFITEFRNNREKYNFFLADKEHTFESIIDSHYNNIVGYKTVIRTKSEFEEDENETPLNNG</sequence>
<dbReference type="Proteomes" id="UP000293562">
    <property type="component" value="Unassembled WGS sequence"/>
</dbReference>
<protein>
    <recommendedName>
        <fullName evidence="3">Phage protein</fullName>
    </recommendedName>
</protein>
<evidence type="ECO:0008006" key="3">
    <source>
        <dbReference type="Google" id="ProtNLM"/>
    </source>
</evidence>
<organism evidence="1 2">
    <name type="scientific">Ancylomarina subtilis</name>
    <dbReference type="NCBI Taxonomy" id="1639035"/>
    <lineage>
        <taxon>Bacteria</taxon>
        <taxon>Pseudomonadati</taxon>
        <taxon>Bacteroidota</taxon>
        <taxon>Bacteroidia</taxon>
        <taxon>Marinilabiliales</taxon>
        <taxon>Marinifilaceae</taxon>
        <taxon>Ancylomarina</taxon>
    </lineage>
</organism>
<evidence type="ECO:0000313" key="2">
    <source>
        <dbReference type="Proteomes" id="UP000293562"/>
    </source>
</evidence>
<name>A0A4Q7VKG2_9BACT</name>
<keyword evidence="2" id="KW-1185">Reference proteome</keyword>
<reference evidence="1 2" key="1">
    <citation type="submission" date="2019-02" db="EMBL/GenBank/DDBJ databases">
        <title>Genomic Encyclopedia of Type Strains, Phase IV (KMG-IV): sequencing the most valuable type-strain genomes for metagenomic binning, comparative biology and taxonomic classification.</title>
        <authorList>
            <person name="Goeker M."/>
        </authorList>
    </citation>
    <scope>NUCLEOTIDE SEQUENCE [LARGE SCALE GENOMIC DNA]</scope>
    <source>
        <strain evidence="1 2">DSM 28825</strain>
    </source>
</reference>
<dbReference type="RefSeq" id="WP_130306602.1">
    <property type="nucleotide sequence ID" value="NZ_SHKN01000001.1"/>
</dbReference>